<gene>
    <name evidence="7" type="ORF">PCOR1329_LOCUS75543</name>
</gene>
<feature type="non-terminal residue" evidence="7">
    <location>
        <position position="1830"/>
    </location>
</feature>
<feature type="region of interest" description="Disordered" evidence="4">
    <location>
        <begin position="1791"/>
        <end position="1830"/>
    </location>
</feature>
<dbReference type="Pfam" id="PF16197">
    <property type="entry name" value="KAsynt_C_assoc"/>
    <property type="match status" value="1"/>
</dbReference>
<dbReference type="Gene3D" id="1.10.1240.100">
    <property type="match status" value="1"/>
</dbReference>
<dbReference type="InterPro" id="IPR020841">
    <property type="entry name" value="PKS_Beta-ketoAc_synthase_dom"/>
</dbReference>
<dbReference type="PANTHER" id="PTHR43775:SF37">
    <property type="entry name" value="SI:DKEY-61P9.11"/>
    <property type="match status" value="1"/>
</dbReference>
<keyword evidence="5" id="KW-0472">Membrane</keyword>
<dbReference type="SUPFAM" id="SSF56672">
    <property type="entry name" value="DNA/RNA polymerases"/>
    <property type="match status" value="1"/>
</dbReference>
<dbReference type="Pfam" id="PF02801">
    <property type="entry name" value="Ketoacyl-synt_C"/>
    <property type="match status" value="1"/>
</dbReference>
<accession>A0ABN9XCK4</accession>
<reference evidence="7" key="1">
    <citation type="submission" date="2023-10" db="EMBL/GenBank/DDBJ databases">
        <authorList>
            <person name="Chen Y."/>
            <person name="Shah S."/>
            <person name="Dougan E. K."/>
            <person name="Thang M."/>
            <person name="Chan C."/>
        </authorList>
    </citation>
    <scope>NUCLEOTIDE SEQUENCE [LARGE SCALE GENOMIC DNA]</scope>
</reference>
<keyword evidence="2" id="KW-0597">Phosphoprotein</keyword>
<feature type="region of interest" description="Disordered" evidence="4">
    <location>
        <begin position="435"/>
        <end position="463"/>
    </location>
</feature>
<keyword evidence="5" id="KW-1133">Transmembrane helix</keyword>
<evidence type="ECO:0000256" key="5">
    <source>
        <dbReference type="SAM" id="Phobius"/>
    </source>
</evidence>
<feature type="coiled-coil region" evidence="3">
    <location>
        <begin position="1689"/>
        <end position="1723"/>
    </location>
</feature>
<dbReference type="Proteomes" id="UP001189429">
    <property type="component" value="Unassembled WGS sequence"/>
</dbReference>
<protein>
    <recommendedName>
        <fullName evidence="6">Ketosynthase family 3 (KS3) domain-containing protein</fullName>
    </recommendedName>
</protein>
<evidence type="ECO:0000256" key="4">
    <source>
        <dbReference type="SAM" id="MobiDB-lite"/>
    </source>
</evidence>
<dbReference type="Pfam" id="PF00109">
    <property type="entry name" value="ketoacyl-synt"/>
    <property type="match status" value="1"/>
</dbReference>
<feature type="domain" description="Ketosynthase family 3 (KS3)" evidence="6">
    <location>
        <begin position="1188"/>
        <end position="1603"/>
    </location>
</feature>
<dbReference type="CDD" id="cd00833">
    <property type="entry name" value="PKS"/>
    <property type="match status" value="1"/>
</dbReference>
<organism evidence="7 8">
    <name type="scientific">Prorocentrum cordatum</name>
    <dbReference type="NCBI Taxonomy" id="2364126"/>
    <lineage>
        <taxon>Eukaryota</taxon>
        <taxon>Sar</taxon>
        <taxon>Alveolata</taxon>
        <taxon>Dinophyceae</taxon>
        <taxon>Prorocentrales</taxon>
        <taxon>Prorocentraceae</taxon>
        <taxon>Prorocentrum</taxon>
    </lineage>
</organism>
<dbReference type="EMBL" id="CAUYUJ010020316">
    <property type="protein sequence ID" value="CAK0897318.1"/>
    <property type="molecule type" value="Genomic_DNA"/>
</dbReference>
<evidence type="ECO:0000256" key="3">
    <source>
        <dbReference type="SAM" id="Coils"/>
    </source>
</evidence>
<dbReference type="SUPFAM" id="SSF53901">
    <property type="entry name" value="Thiolase-like"/>
    <property type="match status" value="2"/>
</dbReference>
<dbReference type="PROSITE" id="PS52004">
    <property type="entry name" value="KS3_2"/>
    <property type="match status" value="1"/>
</dbReference>
<name>A0ABN9XCK4_9DINO</name>
<dbReference type="InterPro" id="IPR014030">
    <property type="entry name" value="Ketoacyl_synth_N"/>
</dbReference>
<feature type="transmembrane region" description="Helical" evidence="5">
    <location>
        <begin position="897"/>
        <end position="926"/>
    </location>
</feature>
<dbReference type="InterPro" id="IPR014031">
    <property type="entry name" value="Ketoacyl_synth_C"/>
</dbReference>
<evidence type="ECO:0000256" key="2">
    <source>
        <dbReference type="ARBA" id="ARBA00022553"/>
    </source>
</evidence>
<dbReference type="PANTHER" id="PTHR43775">
    <property type="entry name" value="FATTY ACID SYNTHASE"/>
    <property type="match status" value="1"/>
</dbReference>
<evidence type="ECO:0000313" key="8">
    <source>
        <dbReference type="Proteomes" id="UP001189429"/>
    </source>
</evidence>
<dbReference type="Gene3D" id="3.40.47.10">
    <property type="match status" value="1"/>
</dbReference>
<sequence>MAFAAWLAGEAVHGAGQAALLWAARGECPACTCAPALTCAPGQEAARLDCPGGPPGWALSAVALAGATGFAGGVLAARWLGSWQPIAGPPPKPSLEEEARAQAAGLDEGDFIHVLYRVGGARIWHERLILAFPTVPPFGTGTPDGHAYVEAIMQNGADIMEYAIPAGASAGAVAAATAGDQVYRFRGLPLPGDVATGAASVRGTLGLGAGPPIALNTAGRVIAAVVGAPAGAGPAGAPAAGELAQPPLYQWRQPLLLRLEVLQWSRPLAEEERPQLLQALSAAPPWPCLHLGLPPPLRLLWVVAWVLVEWPRHWPPSLALLEATLGFSRHAKWVSEGYLEADDPGVDTHLLCCRLLELGVVYDQLHVTNVAAMELVGRTLQTQEELCRDRFAAASEFGSDVALMSGALDAGGNVCVAPALRDWLAAEKAREAHAAKERRKAREGRLLAAGGSSGGGGGSDGRAVAHEGQRQAIMRISDSIDVLGRQQSEFMSGNAAEDGALRELLSCANLYGSGAATSAPYVSDKVAWPAAGGAPVDIIELVPPVDKVWLEGWRSHMLRDPRAAAALAREACPKGPFCDPALTRDVSTYGRFLIQMYERQMVNFAADSAFSSIEAPIEGMYMSTCDLECAFYHMRLPAGMEVMFALPPIKAGALQELGLIDRDFDPSMSLSPQVLVLPMGFSWALHLCQAAARTVLSDDGHSLDQTAQDGHPGVDVVEKSAVGVAAYVDNILVFGGSKSLVDQTMARLVSTFRSRGLPVHEIEPASLDADFLGLSLRGGRYLRIKVRSIWRLHFAISSLLRRGWCSGHMLRAVLGHIAWTSMIRREVLTVLHSSYGYVGAFGPRSDGNWGYSVEHLGSSGSHALKNPEDIQEAGTLGVYGKDLGVPVELNMTEALSWVGSAATVILVMLGRMAGGCVALFALLWLITRAEAMPRRGSRTPSALTRHRASLAAKAAGGRTSTLAMGLLELLAVRPNTEAFYRQLLHSFVSYCADHHLDWSTLGQLDSILAEYFAARYLEGAAANVGSQTIAAISHFTPGLPRQMGTKLPRASLAMQAWKRRAPALTRLPIPRAVMFALCGMLIAWQQPQMAAWLAISFSAYLRPAEAQRLTTDSIVQPSIGAGAAHQFWGLLRHPADRGQGGKTGSFDESILFDLDLYLVPVLMALRLKGPVATPLWGFSLGQLNQMFSLAATALGINHLRPHLYGMRHGGVSDDLLTQRRSMEQVFRRGRWAVMSSMRRYAKETAPLRELQGVAEDVYALGHLVEGRFCELLEMGFIRSGCLAQVPSRLAEAMQLGHLAAAVRRLGLSGLGLDIRREAQTGDEEDYIATRVSYLLDFTGPSMNVNSACSSALVACVQAASAIYAGQCDAAVAGASSITFPNLGYLYQDGLVASTDGYVRPFDARAEGTVFGDAVGSVVLRRTDDVSGGLAWGALRGFSVTNDGGQKAGYAAPSPAGQREAIVNALEMSGLEPWSLSYIECHCTGTKVGDGIEIRGLLNAFSRAGGAAKEGHPGVALGSVKGNIAHANCAAGVTGLIKVLYMLRSQQLVPVANFEKLNPKIDFSGSPMFVNNESCSWDGRGSTLRTGVSSFGIGGTNAHCVLEEIPQDPLCKCGAMLLSNMPKNEEPSEDDPQLMRIVQGLQGLLGGPQLEVFKKQYITAADGGEDDDEETGADRGTQLSQQASLAKRSMQRATAYKDECQKRVDQLREELEQAEDSLAVAVVQEAAATETAATKSREWAAMVRPEEGAAEAPVPAPPVAGAATMGEAEQRIFAQFLAASPAIAGHLGIQVPGGAAGGAPAPAAAAEAPGAPAPGGLAPPGPAAAGVAPAP</sequence>
<proteinExistence type="predicted"/>
<feature type="compositionally biased region" description="Gly residues" evidence="4">
    <location>
        <begin position="451"/>
        <end position="460"/>
    </location>
</feature>
<comment type="caution">
    <text evidence="7">The sequence shown here is derived from an EMBL/GenBank/DDBJ whole genome shotgun (WGS) entry which is preliminary data.</text>
</comment>
<dbReference type="InterPro" id="IPR043502">
    <property type="entry name" value="DNA/RNA_pol_sf"/>
</dbReference>
<feature type="compositionally biased region" description="Low complexity" evidence="4">
    <location>
        <begin position="1797"/>
        <end position="1815"/>
    </location>
</feature>
<evidence type="ECO:0000256" key="1">
    <source>
        <dbReference type="ARBA" id="ARBA00022450"/>
    </source>
</evidence>
<feature type="region of interest" description="Disordered" evidence="4">
    <location>
        <begin position="1661"/>
        <end position="1689"/>
    </location>
</feature>
<evidence type="ECO:0000313" key="7">
    <source>
        <dbReference type="EMBL" id="CAK0897318.1"/>
    </source>
</evidence>
<keyword evidence="5" id="KW-0812">Transmembrane</keyword>
<dbReference type="InterPro" id="IPR032821">
    <property type="entry name" value="PKS_assoc"/>
</dbReference>
<dbReference type="SMART" id="SM00825">
    <property type="entry name" value="PKS_KS"/>
    <property type="match status" value="1"/>
</dbReference>
<keyword evidence="3" id="KW-0175">Coiled coil</keyword>
<evidence type="ECO:0000259" key="6">
    <source>
        <dbReference type="PROSITE" id="PS52004"/>
    </source>
</evidence>
<dbReference type="InterPro" id="IPR016039">
    <property type="entry name" value="Thiolase-like"/>
</dbReference>
<dbReference type="InterPro" id="IPR050091">
    <property type="entry name" value="PKS_NRPS_Biosynth_Enz"/>
</dbReference>
<dbReference type="InterPro" id="IPR011010">
    <property type="entry name" value="DNA_brk_join_enz"/>
</dbReference>
<keyword evidence="8" id="KW-1185">Reference proteome</keyword>
<feature type="transmembrane region" description="Helical" evidence="5">
    <location>
        <begin position="1063"/>
        <end position="1084"/>
    </location>
</feature>
<keyword evidence="1" id="KW-0596">Phosphopantetheine</keyword>
<dbReference type="SUPFAM" id="SSF56349">
    <property type="entry name" value="DNA breaking-rejoining enzymes"/>
    <property type="match status" value="1"/>
</dbReference>